<sequence>MLEDKLRYYFNLNQLMDLRLTIEDAAHLDNLLHHVNDTDELVSMQTIIELIPDITEDQADQYFGFLLAFKPRIVQGVFFCDIADHVEYCTEFMKSKETNDFLDAGGFFGFHSMQTIQSN</sequence>
<dbReference type="Proteomes" id="UP001560573">
    <property type="component" value="Unassembled WGS sequence"/>
</dbReference>
<dbReference type="RefSeq" id="WP_369330647.1">
    <property type="nucleotide sequence ID" value="NZ_JAULBC010000005.1"/>
</dbReference>
<evidence type="ECO:0000313" key="1">
    <source>
        <dbReference type="EMBL" id="MEX6689241.1"/>
    </source>
</evidence>
<keyword evidence="2" id="KW-1185">Reference proteome</keyword>
<protein>
    <submittedName>
        <fullName evidence="1">Uncharacterized protein</fullName>
    </submittedName>
</protein>
<comment type="caution">
    <text evidence="1">The sequence shown here is derived from an EMBL/GenBank/DDBJ whole genome shotgun (WGS) entry which is preliminary data.</text>
</comment>
<accession>A0ABV3ZH63</accession>
<name>A0ABV3ZH63_9BACT</name>
<reference evidence="1 2" key="1">
    <citation type="submission" date="2023-07" db="EMBL/GenBank/DDBJ databases">
        <authorList>
            <person name="Lian W.-H."/>
        </authorList>
    </citation>
    <scope>NUCLEOTIDE SEQUENCE [LARGE SCALE GENOMIC DNA]</scope>
    <source>
        <strain evidence="1 2">SYSU DXS3180</strain>
    </source>
</reference>
<gene>
    <name evidence="1" type="ORF">QTN47_17155</name>
</gene>
<evidence type="ECO:0000313" key="2">
    <source>
        <dbReference type="Proteomes" id="UP001560573"/>
    </source>
</evidence>
<dbReference type="EMBL" id="JAULBC010000005">
    <property type="protein sequence ID" value="MEX6689241.1"/>
    <property type="molecule type" value="Genomic_DNA"/>
</dbReference>
<organism evidence="1 2">
    <name type="scientific">Danxiaibacter flavus</name>
    <dbReference type="NCBI Taxonomy" id="3049108"/>
    <lineage>
        <taxon>Bacteria</taxon>
        <taxon>Pseudomonadati</taxon>
        <taxon>Bacteroidota</taxon>
        <taxon>Chitinophagia</taxon>
        <taxon>Chitinophagales</taxon>
        <taxon>Chitinophagaceae</taxon>
        <taxon>Danxiaibacter</taxon>
    </lineage>
</organism>
<proteinExistence type="predicted"/>